<feature type="DNA-binding region" description="DM" evidence="5">
    <location>
        <begin position="377"/>
        <end position="424"/>
    </location>
</feature>
<evidence type="ECO:0000256" key="5">
    <source>
        <dbReference type="PROSITE-ProRule" id="PRU00070"/>
    </source>
</evidence>
<feature type="domain" description="DM" evidence="7">
    <location>
        <begin position="377"/>
        <end position="424"/>
    </location>
</feature>
<evidence type="ECO:0000256" key="2">
    <source>
        <dbReference type="ARBA" id="ARBA00022833"/>
    </source>
</evidence>
<dbReference type="Proteomes" id="UP000243686">
    <property type="component" value="Unassembled WGS sequence"/>
</dbReference>
<feature type="region of interest" description="Disordered" evidence="6">
    <location>
        <begin position="304"/>
        <end position="363"/>
    </location>
</feature>
<feature type="region of interest" description="Disordered" evidence="6">
    <location>
        <begin position="466"/>
        <end position="488"/>
    </location>
</feature>
<dbReference type="InterPro" id="IPR036407">
    <property type="entry name" value="DM_DNA-bd_sf"/>
</dbReference>
<dbReference type="SMART" id="SM00301">
    <property type="entry name" value="DM"/>
    <property type="match status" value="2"/>
</dbReference>
<dbReference type="AlphaFoldDB" id="A0A1S8X395"/>
<feature type="region of interest" description="Disordered" evidence="6">
    <location>
        <begin position="1150"/>
        <end position="1177"/>
    </location>
</feature>
<feature type="compositionally biased region" description="Polar residues" evidence="6">
    <location>
        <begin position="326"/>
        <end position="342"/>
    </location>
</feature>
<evidence type="ECO:0000256" key="4">
    <source>
        <dbReference type="ARBA" id="ARBA00023242"/>
    </source>
</evidence>
<dbReference type="Pfam" id="PF00751">
    <property type="entry name" value="DM"/>
    <property type="match status" value="2"/>
</dbReference>
<dbReference type="PANTHER" id="PTHR12322:SF53">
    <property type="entry name" value="DOUBLESEX-MAB RELATED 11E"/>
    <property type="match status" value="1"/>
</dbReference>
<evidence type="ECO:0000256" key="6">
    <source>
        <dbReference type="SAM" id="MobiDB-lite"/>
    </source>
</evidence>
<keyword evidence="2 5" id="KW-0862">Zinc</keyword>
<evidence type="ECO:0000256" key="1">
    <source>
        <dbReference type="ARBA" id="ARBA00022723"/>
    </source>
</evidence>
<name>A0A1S8X395_OPIVI</name>
<dbReference type="GO" id="GO:0000978">
    <property type="term" value="F:RNA polymerase II cis-regulatory region sequence-specific DNA binding"/>
    <property type="evidence" value="ECO:0007669"/>
    <property type="project" value="TreeGrafter"/>
</dbReference>
<dbReference type="GO" id="GO:0000981">
    <property type="term" value="F:DNA-binding transcription factor activity, RNA polymerase II-specific"/>
    <property type="evidence" value="ECO:0007669"/>
    <property type="project" value="TreeGrafter"/>
</dbReference>
<evidence type="ECO:0000259" key="7">
    <source>
        <dbReference type="PROSITE" id="PS50809"/>
    </source>
</evidence>
<evidence type="ECO:0000256" key="3">
    <source>
        <dbReference type="ARBA" id="ARBA00023125"/>
    </source>
</evidence>
<keyword evidence="3 5" id="KW-0238">DNA-binding</keyword>
<dbReference type="GO" id="GO:0007548">
    <property type="term" value="P:sex differentiation"/>
    <property type="evidence" value="ECO:0007669"/>
    <property type="project" value="TreeGrafter"/>
</dbReference>
<dbReference type="Gene3D" id="4.10.1040.10">
    <property type="entry name" value="DM DNA-binding domain"/>
    <property type="match status" value="2"/>
</dbReference>
<accession>A0A1S8X395</accession>
<sequence>MSSGIYILPGTQPTTSTFGGLDLRDDLTNGSDLIANTINGGSTNPTTLVRSNRDESILPVVCSTLDKTVTDCDTEASTACDQFASIFGTSDRTADAPAFLPAAFASLPSSILSASVLDRGSSYASSNTFTSDTRDNVLHQNLFGSNEFSLLSTHLDPEAHQNFVLTSPQNVLAAKLTTTEKICTGDLSITYQSPSSIPFKKDPLQGNGLTADSFTSRNTSGSNNQVAGDGRQLMGNQSVVTGSSVSLDCKQGTELKSGSSQLRESTLEPAYFNAATTFTVFPNYNILSGRNNGLLLDVDGGTSKPESAVKQTYSRHEQRFGHHATRSSSRAVNGSSRGTKFSQSKRKDSSDEPNPYDTTQTYSTGACSSLSRSSYMCRKCRAHGKLLPVKQHKRNCPFRSCSCAVCSLVNRGRQIVAKQIALYRDQKTHSLATTSLIRQQTMLRSLDPLDKFRAVDGYAFKPLKNPHTGLDGSGEDEGPHCRRCRNHGRSNPWKGHKKTCPYRCCTCQQCILISLRKSNEKDLREVVQEFNSERTEKREPANKADADSLNKCIGTFKDEVNHEINPNSNHYFHSLGGAVSLSSLGLKRPHPFFPYPYLSRLTEVYSGNKNVTSPRMNSVPLSKPNDTMCLPPILSHPFSMTSQFTGQTLCPNYNTTNYGYRFNLFGQPSNYPLDIASGPFQSKMHLDQTNIKIKQNDEEPREHFAQRSSHVPRSSTLDFARGVAGVLLDTMAHAEVNNVGTSAFPISNEVDNINFIQPSVFASPFLLEGKSAHGRCLPYADYEQQIYFPGTGQQTSGFGNSGDVSSKPLEQPDQTCCSTQTQPSHQAFTGIDGSSGLWASASFSADVCCSTAPNVLTNVTNESMFRSLVESVTQQHTPICTSLDAQSVGQPESISQNLNPKETNHPHVGSVCSARAQQAAAIAAAAAAAVALQQNHQQQGHHEQESQYKCTVHPYAEASDRVLTFDANSLLPVSTSFANSRCDMDGASIAPSVSEHVGFSYPLGSQVSNEAAHQRSAAPKASPTECPMLDPPCTRECSMNYVCCDPERMSSSSSPGTMTQRNEAKSEYLSSAEVSADQENGRFAVKVSKHLTSTPLYGSEKPWDVPCTAAHSDSWQPSTGQNIYKADEDKQSGYANRSALFNTLSNHKQLGMHSLGPQKNSETETAQVRPSEHAHSYDNNNSSCFLSSEPSAHSKVDNCYVTMPHTSRNPLSYTQTTKTVVRNFNTVSVACAPWSNSTAHHHEMFVSEESKPTGTPGISTWLHASP</sequence>
<reference evidence="8 9" key="1">
    <citation type="submission" date="2015-03" db="EMBL/GenBank/DDBJ databases">
        <title>Draft genome of the nematode, Opisthorchis viverrini.</title>
        <authorList>
            <person name="Mitreva M."/>
        </authorList>
    </citation>
    <scope>NUCLEOTIDE SEQUENCE [LARGE SCALE GENOMIC DNA]</scope>
    <source>
        <strain evidence="8">Khon Kaen</strain>
    </source>
</reference>
<feature type="region of interest" description="Disordered" evidence="6">
    <location>
        <begin position="1247"/>
        <end position="1266"/>
    </location>
</feature>
<dbReference type="InterPro" id="IPR001275">
    <property type="entry name" value="DM_DNA-bd"/>
</dbReference>
<dbReference type="SUPFAM" id="SSF82927">
    <property type="entry name" value="Cysteine-rich DNA binding domain, (DM domain)"/>
    <property type="match status" value="2"/>
</dbReference>
<dbReference type="PANTHER" id="PTHR12322">
    <property type="entry name" value="DOUBLESEX AND MAB-3 RELATED TRANSCRIPTION FACTOR DMRT"/>
    <property type="match status" value="1"/>
</dbReference>
<organism evidence="8 9">
    <name type="scientific">Opisthorchis viverrini</name>
    <name type="common">Southeast Asian liver fluke</name>
    <dbReference type="NCBI Taxonomy" id="6198"/>
    <lineage>
        <taxon>Eukaryota</taxon>
        <taxon>Metazoa</taxon>
        <taxon>Spiralia</taxon>
        <taxon>Lophotrochozoa</taxon>
        <taxon>Platyhelminthes</taxon>
        <taxon>Trematoda</taxon>
        <taxon>Digenea</taxon>
        <taxon>Opisthorchiida</taxon>
        <taxon>Opisthorchiata</taxon>
        <taxon>Opisthorchiidae</taxon>
        <taxon>Opisthorchis</taxon>
    </lineage>
</organism>
<dbReference type="EMBL" id="KV892353">
    <property type="protein sequence ID" value="OON20963.1"/>
    <property type="molecule type" value="Genomic_DNA"/>
</dbReference>
<feature type="region of interest" description="Disordered" evidence="6">
    <location>
        <begin position="211"/>
        <end position="230"/>
    </location>
</feature>
<dbReference type="GO" id="GO:0005634">
    <property type="term" value="C:nucleus"/>
    <property type="evidence" value="ECO:0007669"/>
    <property type="project" value="UniProtKB-SubCell"/>
</dbReference>
<comment type="subcellular location">
    <subcellularLocation>
        <location evidence="5">Nucleus</location>
    </subcellularLocation>
</comment>
<evidence type="ECO:0000313" key="8">
    <source>
        <dbReference type="EMBL" id="OON20963.1"/>
    </source>
</evidence>
<dbReference type="PROSITE" id="PS50809">
    <property type="entry name" value="DM_2"/>
    <property type="match status" value="2"/>
</dbReference>
<keyword evidence="9" id="KW-1185">Reference proteome</keyword>
<dbReference type="PROSITE" id="PS40000">
    <property type="entry name" value="DM_1"/>
    <property type="match status" value="2"/>
</dbReference>
<feature type="compositionally biased region" description="Polar residues" evidence="6">
    <location>
        <begin position="1050"/>
        <end position="1061"/>
    </location>
</feature>
<keyword evidence="4 5" id="KW-0539">Nucleus</keyword>
<feature type="region of interest" description="Disordered" evidence="6">
    <location>
        <begin position="1050"/>
        <end position="1076"/>
    </location>
</feature>
<protein>
    <submittedName>
        <fullName evidence="8">DM DNA binding domain protein</fullName>
    </submittedName>
</protein>
<dbReference type="InterPro" id="IPR026607">
    <property type="entry name" value="DMRT"/>
</dbReference>
<dbReference type="GO" id="GO:0046872">
    <property type="term" value="F:metal ion binding"/>
    <property type="evidence" value="ECO:0007669"/>
    <property type="project" value="UniProtKB-KW"/>
</dbReference>
<evidence type="ECO:0000313" key="9">
    <source>
        <dbReference type="Proteomes" id="UP000243686"/>
    </source>
</evidence>
<keyword evidence="1 5" id="KW-0479">Metal-binding</keyword>
<feature type="compositionally biased region" description="Polar residues" evidence="6">
    <location>
        <begin position="1157"/>
        <end position="1168"/>
    </location>
</feature>
<feature type="domain" description="DM" evidence="7">
    <location>
        <begin position="481"/>
        <end position="538"/>
    </location>
</feature>
<proteinExistence type="predicted"/>
<gene>
    <name evidence="8" type="ORF">X801_03150</name>
</gene>
<feature type="DNA-binding region" description="DM" evidence="5">
    <location>
        <begin position="481"/>
        <end position="538"/>
    </location>
</feature>
<feature type="compositionally biased region" description="Polar residues" evidence="6">
    <location>
        <begin position="211"/>
        <end position="226"/>
    </location>
</feature>